<comment type="caution">
    <text evidence="1">The sequence shown here is derived from an EMBL/GenBank/DDBJ whole genome shotgun (WGS) entry which is preliminary data.</text>
</comment>
<dbReference type="EMBL" id="MAVT02000765">
    <property type="protein sequence ID" value="POS73617.1"/>
    <property type="molecule type" value="Genomic_DNA"/>
</dbReference>
<dbReference type="Proteomes" id="UP000094444">
    <property type="component" value="Unassembled WGS sequence"/>
</dbReference>
<reference evidence="1" key="1">
    <citation type="submission" date="2017-09" db="EMBL/GenBank/DDBJ databases">
        <title>Polyketide synthases of a Diaporthe helianthi virulent isolate.</title>
        <authorList>
            <person name="Baroncelli R."/>
        </authorList>
    </citation>
    <scope>NUCLEOTIDE SEQUENCE [LARGE SCALE GENOMIC DNA]</scope>
    <source>
        <strain evidence="1">7/96</strain>
    </source>
</reference>
<dbReference type="Gene3D" id="2.40.160.20">
    <property type="match status" value="1"/>
</dbReference>
<evidence type="ECO:0000313" key="1">
    <source>
        <dbReference type="EMBL" id="POS73617.1"/>
    </source>
</evidence>
<protein>
    <submittedName>
        <fullName evidence="1">Uncharacterized protein</fullName>
    </submittedName>
</protein>
<name>A0A2P5HTM3_DIAHE</name>
<accession>A0A2P5HTM3</accession>
<dbReference type="OrthoDB" id="2544694at2759"/>
<dbReference type="AlphaFoldDB" id="A0A2P5HTM3"/>
<dbReference type="Pfam" id="PF11578">
    <property type="entry name" value="DUF3237"/>
    <property type="match status" value="1"/>
</dbReference>
<sequence>MSGFAKLTPAFTAKVHPPGRSLTYPLRFPKIPIDPPNAVGVLSTGTPLTHVSFVAGQEGISSESGYPISLKGTWVHGSDYIKTDADGGHSRLEVDSLVKDTATGGLVRYSYSGVVDMSGPAGKVLRGDADAATTDFGEIYTHVKFETGHPELQVLGNKVFVGSGRFILEAGKPVTVEYKISEVSI</sequence>
<dbReference type="InParanoid" id="A0A2P5HTM3"/>
<gene>
    <name evidence="1" type="ORF">DHEL01_v207984</name>
</gene>
<proteinExistence type="predicted"/>
<keyword evidence="2" id="KW-1185">Reference proteome</keyword>
<organism evidence="1 2">
    <name type="scientific">Diaporthe helianthi</name>
    <dbReference type="NCBI Taxonomy" id="158607"/>
    <lineage>
        <taxon>Eukaryota</taxon>
        <taxon>Fungi</taxon>
        <taxon>Dikarya</taxon>
        <taxon>Ascomycota</taxon>
        <taxon>Pezizomycotina</taxon>
        <taxon>Sordariomycetes</taxon>
        <taxon>Sordariomycetidae</taxon>
        <taxon>Diaporthales</taxon>
        <taxon>Diaporthaceae</taxon>
        <taxon>Diaporthe</taxon>
    </lineage>
</organism>
<evidence type="ECO:0000313" key="2">
    <source>
        <dbReference type="Proteomes" id="UP000094444"/>
    </source>
</evidence>